<reference evidence="1 2" key="1">
    <citation type="submission" date="2023-03" db="EMBL/GenBank/DDBJ databases">
        <title>WGS of Gossypium arboreum.</title>
        <authorList>
            <person name="Yu D."/>
        </authorList>
    </citation>
    <scope>NUCLEOTIDE SEQUENCE [LARGE SCALE GENOMIC DNA]</scope>
    <source>
        <tissue evidence="1">Leaf</tissue>
    </source>
</reference>
<organism evidence="1 2">
    <name type="scientific">Gossypium arboreum</name>
    <name type="common">Tree cotton</name>
    <name type="synonym">Gossypium nanking</name>
    <dbReference type="NCBI Taxonomy" id="29729"/>
    <lineage>
        <taxon>Eukaryota</taxon>
        <taxon>Viridiplantae</taxon>
        <taxon>Streptophyta</taxon>
        <taxon>Embryophyta</taxon>
        <taxon>Tracheophyta</taxon>
        <taxon>Spermatophyta</taxon>
        <taxon>Magnoliopsida</taxon>
        <taxon>eudicotyledons</taxon>
        <taxon>Gunneridae</taxon>
        <taxon>Pentapetalae</taxon>
        <taxon>rosids</taxon>
        <taxon>malvids</taxon>
        <taxon>Malvales</taxon>
        <taxon>Malvaceae</taxon>
        <taxon>Malvoideae</taxon>
        <taxon>Gossypium</taxon>
    </lineage>
</organism>
<evidence type="ECO:0000313" key="2">
    <source>
        <dbReference type="Proteomes" id="UP001358586"/>
    </source>
</evidence>
<comment type="caution">
    <text evidence="1">The sequence shown here is derived from an EMBL/GenBank/DDBJ whole genome shotgun (WGS) entry which is preliminary data.</text>
</comment>
<dbReference type="PANTHER" id="PTHR11697">
    <property type="entry name" value="GENERAL TRANSCRIPTION FACTOR 2-RELATED ZINC FINGER PROTEIN"/>
    <property type="match status" value="1"/>
</dbReference>
<protein>
    <submittedName>
        <fullName evidence="1">Uncharacterized protein</fullName>
    </submittedName>
</protein>
<gene>
    <name evidence="1" type="ORF">PVK06_038527</name>
</gene>
<dbReference type="EMBL" id="JARKNE010000011">
    <property type="protein sequence ID" value="KAK5784009.1"/>
    <property type="molecule type" value="Genomic_DNA"/>
</dbReference>
<name>A0ABR0N0E7_GOSAR</name>
<accession>A0ABR0N0E7</accession>
<dbReference type="InterPro" id="IPR055298">
    <property type="entry name" value="AtLOH3-like"/>
</dbReference>
<sequence>MEHYFRVDIFYATIDSQLQELNEKFKEDMVELLMLCSALDPQDDYKSFNIDKICKLAERFYPEDFSKQEKLHLSCQLEHFDLNIRQHSSLWSYPQFLNYAKS</sequence>
<dbReference type="Proteomes" id="UP001358586">
    <property type="component" value="Chromosome 11"/>
</dbReference>
<dbReference type="PANTHER" id="PTHR11697:SF230">
    <property type="entry name" value="ZINC FINGER, MYM DOMAIN CONTAINING 1"/>
    <property type="match status" value="1"/>
</dbReference>
<keyword evidence="2" id="KW-1185">Reference proteome</keyword>
<evidence type="ECO:0000313" key="1">
    <source>
        <dbReference type="EMBL" id="KAK5784009.1"/>
    </source>
</evidence>
<proteinExistence type="predicted"/>